<comment type="catalytic activity">
    <reaction evidence="1">
        <text>Endonucleolytic cleavage of DNA to give specific double-stranded fragments with terminal 5'-phosphates.</text>
        <dbReference type="EC" id="3.1.21.4"/>
    </reaction>
</comment>
<gene>
    <name evidence="3" type="ORF">JFP838_pA0102</name>
</gene>
<keyword evidence="1 3" id="KW-0378">Hydrolase</keyword>
<keyword evidence="3" id="KW-0614">Plasmid</keyword>
<feature type="domain" description="Restriction endonuclease type II DpnII-like" evidence="2">
    <location>
        <begin position="5"/>
        <end position="272"/>
    </location>
</feature>
<comment type="function">
    <text evidence="1">A P subtype restriction enzyme that recognizes the double-stranded unmethylated sequence 5'-GATC-3'.</text>
</comment>
<evidence type="ECO:0000313" key="4">
    <source>
        <dbReference type="Proteomes" id="UP000070260"/>
    </source>
</evidence>
<dbReference type="EMBL" id="CP013615">
    <property type="protein sequence ID" value="AMN31018.1"/>
    <property type="molecule type" value="Genomic_DNA"/>
</dbReference>
<evidence type="ECO:0000256" key="1">
    <source>
        <dbReference type="PIRNR" id="PIRNR016080"/>
    </source>
</evidence>
<proteinExistence type="inferred from homology"/>
<dbReference type="PIRSF" id="PIRSF016080">
    <property type="entry name" value="Restrict_endonuc_II_DpmII"/>
    <property type="match status" value="1"/>
</dbReference>
<dbReference type="InterPro" id="IPR007637">
    <property type="entry name" value="Restrct_endonuc_II_DpnII-like"/>
</dbReference>
<organism evidence="3 4">
    <name type="scientific">Clostridium perfringens</name>
    <dbReference type="NCBI Taxonomy" id="1502"/>
    <lineage>
        <taxon>Bacteria</taxon>
        <taxon>Bacillati</taxon>
        <taxon>Bacillota</taxon>
        <taxon>Clostridia</taxon>
        <taxon>Eubacteriales</taxon>
        <taxon>Clostridiaceae</taxon>
        <taxon>Clostridium</taxon>
    </lineage>
</organism>
<evidence type="ECO:0000313" key="3">
    <source>
        <dbReference type="EMBL" id="AMN31018.1"/>
    </source>
</evidence>
<sequence>MNIKLNDFINNIDTLNINWNYFVDFSKINNIEQYQEEIVELNKLLKESEKTIDNKLLSIIKNKNSIINVLILALALRPDKLKNLKIYSPYSNENIYNLIKKTNENEILYMFHQSGLRDLFLKDKITNLNDYLMGIEVGLDSNCRKNRSGYLMESYCENKLNSICSKNNFKLYRQCTLNKIIPSIKLNKKFDFIVKTPLKIFAIEVNNFNSSGSKIKSISNEYILLSKHLESMNINFIWITNGKGWLKNKSILENNLESLKNFITLNDLNDNIFLN</sequence>
<dbReference type="EC" id="3.1.21.4" evidence="1"/>
<dbReference type="GO" id="GO:0009036">
    <property type="term" value="F:type II site-specific deoxyribonuclease activity"/>
    <property type="evidence" value="ECO:0007669"/>
    <property type="project" value="UniProtKB-UniRule"/>
</dbReference>
<evidence type="ECO:0000259" key="2">
    <source>
        <dbReference type="Pfam" id="PF04556"/>
    </source>
</evidence>
<dbReference type="Pfam" id="PF04556">
    <property type="entry name" value="DpnII"/>
    <property type="match status" value="1"/>
</dbReference>
<comment type="similarity">
    <text evidence="1">Belongs to the DpnII type II restriction endonuclease family.</text>
</comment>
<dbReference type="InterPro" id="IPR021191">
    <property type="entry name" value="Restrct_endonuc_II_DpnII"/>
</dbReference>
<accession>A0A140GR59</accession>
<geneLocation type="plasmid" evidence="3 4">
    <name>pJFP838A</name>
</geneLocation>
<name>A0A140GR59_CLOPF</name>
<dbReference type="GO" id="GO:0009307">
    <property type="term" value="P:DNA restriction-modification system"/>
    <property type="evidence" value="ECO:0007669"/>
    <property type="project" value="UniProtKB-UniRule"/>
</dbReference>
<dbReference type="PATRIC" id="fig|1502.177.peg.3308"/>
<dbReference type="AlphaFoldDB" id="A0A140GR59"/>
<protein>
    <recommendedName>
        <fullName evidence="1">Type-2 restriction enzyme</fullName>
        <ecNumber evidence="1">3.1.21.4</ecNumber>
    </recommendedName>
</protein>
<dbReference type="GO" id="GO:0003677">
    <property type="term" value="F:DNA binding"/>
    <property type="evidence" value="ECO:0007669"/>
    <property type="project" value="UniProtKB-UniRule"/>
</dbReference>
<keyword evidence="1" id="KW-0255">Endonuclease</keyword>
<dbReference type="RefSeq" id="WP_061429626.1">
    <property type="nucleotide sequence ID" value="NZ_CATNZX010000001.1"/>
</dbReference>
<reference evidence="3 4" key="1">
    <citation type="journal article" date="2016" name="PLoS ONE">
        <title>Plasmid Characterization and Chromosome Analysis of Two netF+ Clostridium perfringens Isolates Associated with Foal and Canine Necrotizing Enteritis.</title>
        <authorList>
            <person name="Mehdizadeh Gohari I."/>
            <person name="Kropinski A.M."/>
            <person name="Weese S.J."/>
            <person name="Parreira V.R."/>
            <person name="Whitehead A.E."/>
            <person name="Boerlin P."/>
            <person name="Prescott J.F."/>
        </authorList>
    </citation>
    <scope>NUCLEOTIDE SEQUENCE [LARGE SCALE GENOMIC DNA]</scope>
    <source>
        <strain evidence="3 4">JP838</strain>
        <plasmid evidence="4">Plasmid pJFP838A</plasmid>
    </source>
</reference>
<keyword evidence="1" id="KW-0680">Restriction system</keyword>
<dbReference type="Proteomes" id="UP000070260">
    <property type="component" value="Plasmid pJFP838A"/>
</dbReference>
<keyword evidence="1" id="KW-0540">Nuclease</keyword>
<dbReference type="OrthoDB" id="9771872at2"/>